<evidence type="ECO:0000313" key="1">
    <source>
        <dbReference type="EMBL" id="KAK9135978.1"/>
    </source>
</evidence>
<sequence>MPREEYRLRILVPPCKAERARFRAVKTSPQNSLRIQIDAKLKHSYLIVKVEQSRLFC</sequence>
<accession>A0AAP0JMM9</accession>
<dbReference type="Proteomes" id="UP001420932">
    <property type="component" value="Unassembled WGS sequence"/>
</dbReference>
<dbReference type="AlphaFoldDB" id="A0AAP0JMM9"/>
<name>A0AAP0JMM9_9MAGN</name>
<dbReference type="EMBL" id="JBBNAF010000006">
    <property type="protein sequence ID" value="KAK9135978.1"/>
    <property type="molecule type" value="Genomic_DNA"/>
</dbReference>
<protein>
    <submittedName>
        <fullName evidence="1">Uncharacterized protein</fullName>
    </submittedName>
</protein>
<gene>
    <name evidence="1" type="ORF">Syun_015308</name>
</gene>
<reference evidence="1 2" key="1">
    <citation type="submission" date="2024-01" db="EMBL/GenBank/DDBJ databases">
        <title>Genome assemblies of Stephania.</title>
        <authorList>
            <person name="Yang L."/>
        </authorList>
    </citation>
    <scope>NUCLEOTIDE SEQUENCE [LARGE SCALE GENOMIC DNA]</scope>
    <source>
        <strain evidence="1">YNDBR</strain>
        <tissue evidence="1">Leaf</tissue>
    </source>
</reference>
<organism evidence="1 2">
    <name type="scientific">Stephania yunnanensis</name>
    <dbReference type="NCBI Taxonomy" id="152371"/>
    <lineage>
        <taxon>Eukaryota</taxon>
        <taxon>Viridiplantae</taxon>
        <taxon>Streptophyta</taxon>
        <taxon>Embryophyta</taxon>
        <taxon>Tracheophyta</taxon>
        <taxon>Spermatophyta</taxon>
        <taxon>Magnoliopsida</taxon>
        <taxon>Ranunculales</taxon>
        <taxon>Menispermaceae</taxon>
        <taxon>Menispermoideae</taxon>
        <taxon>Cissampelideae</taxon>
        <taxon>Stephania</taxon>
    </lineage>
</organism>
<comment type="caution">
    <text evidence="1">The sequence shown here is derived from an EMBL/GenBank/DDBJ whole genome shotgun (WGS) entry which is preliminary data.</text>
</comment>
<evidence type="ECO:0000313" key="2">
    <source>
        <dbReference type="Proteomes" id="UP001420932"/>
    </source>
</evidence>
<keyword evidence="2" id="KW-1185">Reference proteome</keyword>
<proteinExistence type="predicted"/>